<dbReference type="Pfam" id="PF18292">
    <property type="entry name" value="ZIP4_domain"/>
    <property type="match status" value="1"/>
</dbReference>
<dbReference type="InterPro" id="IPR050799">
    <property type="entry name" value="ZIP_Transporter"/>
</dbReference>
<protein>
    <submittedName>
        <fullName evidence="5">Uncharacterized protein LOC111086750</fullName>
    </submittedName>
</protein>
<dbReference type="Proteomes" id="UP000694941">
    <property type="component" value="Unplaced"/>
</dbReference>
<feature type="compositionally biased region" description="Basic and acidic residues" evidence="1">
    <location>
        <begin position="267"/>
        <end position="277"/>
    </location>
</feature>
<feature type="non-terminal residue" evidence="5">
    <location>
        <position position="454"/>
    </location>
</feature>
<dbReference type="GeneID" id="111086750"/>
<evidence type="ECO:0000256" key="1">
    <source>
        <dbReference type="SAM" id="MobiDB-lite"/>
    </source>
</evidence>
<feature type="signal peptide" evidence="2">
    <location>
        <begin position="1"/>
        <end position="15"/>
    </location>
</feature>
<feature type="region of interest" description="Disordered" evidence="1">
    <location>
        <begin position="267"/>
        <end position="292"/>
    </location>
</feature>
<gene>
    <name evidence="5" type="primary">LOC111086750</name>
</gene>
<evidence type="ECO:0000313" key="4">
    <source>
        <dbReference type="Proteomes" id="UP000694941"/>
    </source>
</evidence>
<evidence type="ECO:0000256" key="2">
    <source>
        <dbReference type="SAM" id="SignalP"/>
    </source>
</evidence>
<organism evidence="4 5">
    <name type="scientific">Limulus polyphemus</name>
    <name type="common">Atlantic horseshoe crab</name>
    <dbReference type="NCBI Taxonomy" id="6850"/>
    <lineage>
        <taxon>Eukaryota</taxon>
        <taxon>Metazoa</taxon>
        <taxon>Ecdysozoa</taxon>
        <taxon>Arthropoda</taxon>
        <taxon>Chelicerata</taxon>
        <taxon>Merostomata</taxon>
        <taxon>Xiphosura</taxon>
        <taxon>Limulidae</taxon>
        <taxon>Limulus</taxon>
    </lineage>
</organism>
<name>A0ABM1SSF7_LIMPO</name>
<dbReference type="InterPro" id="IPR041137">
    <property type="entry name" value="ZIP4_N"/>
</dbReference>
<evidence type="ECO:0000259" key="3">
    <source>
        <dbReference type="Pfam" id="PF18292"/>
    </source>
</evidence>
<keyword evidence="4" id="KW-1185">Reference proteome</keyword>
<keyword evidence="2" id="KW-0732">Signal</keyword>
<dbReference type="PANTHER" id="PTHR12191">
    <property type="entry name" value="SOLUTE CARRIER FAMILY 39"/>
    <property type="match status" value="1"/>
</dbReference>
<reference evidence="5" key="1">
    <citation type="submission" date="2025-08" db="UniProtKB">
        <authorList>
            <consortium name="RefSeq"/>
        </authorList>
    </citation>
    <scope>IDENTIFICATION</scope>
    <source>
        <tissue evidence="5">Muscle</tissue>
    </source>
</reference>
<sequence>MRSFYLLLFIPTILGTTNSPAYELEKVVPLLTGQTNSTDTPLTNSISAVLETLLTRIRCVQEGLTPLACVKCLTPSKMIRILAANQSSAVTTSSDLKRLSVVFINHVLTFRSVCTTIKRTNDEECKNTGACATKVLHRLVAKESSHRFVGIAERKITLLGIQDVLGEIKAVYEPRQRKTCFSAETLLEEIGTPNSIEEGLDVNRLEDLSGVLIKHMIEGDCIDVGESVNDFLDDIFQRYGDTSLRLIHEKGLDKLLSDLKIGSEHDHHGNLKNHHSETFNNSNYDNDHDHTEYNHDNLIIDQAPTSTNRPRTTQEITTVLTNISDSNQISQSAQEIPNHTFSSTSTHNMSSFNVEDLEKIPTFFLDSSVNGSADSSKQLVQRSRRTVNHDDHDHDIQVKQCWSSRALMEKFALRNKGQISRSEFLNLCPALIQQIVSDICLKKKPISSRSSNAE</sequence>
<proteinExistence type="predicted"/>
<accession>A0ABM1SSF7</accession>
<dbReference type="PANTHER" id="PTHR12191:SF37">
    <property type="entry name" value="ZINC TRANSPORTER FOI"/>
    <property type="match status" value="1"/>
</dbReference>
<dbReference type="RefSeq" id="XP_022246563.1">
    <property type="nucleotide sequence ID" value="XM_022390855.1"/>
</dbReference>
<evidence type="ECO:0000313" key="5">
    <source>
        <dbReference type="RefSeq" id="XP_022246563.1"/>
    </source>
</evidence>
<feature type="domain" description="Zinc transporter ZIP4 N-terminal" evidence="3">
    <location>
        <begin position="49"/>
        <end position="222"/>
    </location>
</feature>
<feature type="chain" id="PRO_5045074368" evidence="2">
    <location>
        <begin position="16"/>
        <end position="454"/>
    </location>
</feature>